<dbReference type="InterPro" id="IPR002059">
    <property type="entry name" value="CSP_DNA-bd"/>
</dbReference>
<feature type="region of interest" description="Disordered" evidence="1">
    <location>
        <begin position="102"/>
        <end position="188"/>
    </location>
</feature>
<feature type="domain" description="CSD" evidence="2">
    <location>
        <begin position="6"/>
        <end position="68"/>
    </location>
</feature>
<dbReference type="Gene3D" id="2.40.50.140">
    <property type="entry name" value="Nucleic acid-binding proteins"/>
    <property type="match status" value="1"/>
</dbReference>
<proteinExistence type="predicted"/>
<dbReference type="Pfam" id="PF00313">
    <property type="entry name" value="CSD"/>
    <property type="match status" value="1"/>
</dbReference>
<dbReference type="PRINTS" id="PR00050">
    <property type="entry name" value="COLDSHOCK"/>
</dbReference>
<dbReference type="SMART" id="SM00357">
    <property type="entry name" value="CSP"/>
    <property type="match status" value="1"/>
</dbReference>
<gene>
    <name evidence="3" type="ORF">SCMU_08600</name>
</gene>
<dbReference type="SUPFAM" id="SSF50249">
    <property type="entry name" value="Nucleic acid-binding proteins"/>
    <property type="match status" value="1"/>
</dbReference>
<evidence type="ECO:0000256" key="1">
    <source>
        <dbReference type="SAM" id="MobiDB-lite"/>
    </source>
</evidence>
<feature type="compositionally biased region" description="Basic residues" evidence="1">
    <location>
        <begin position="149"/>
        <end position="178"/>
    </location>
</feature>
<dbReference type="CDD" id="cd04458">
    <property type="entry name" value="CSP_CDS"/>
    <property type="match status" value="1"/>
</dbReference>
<feature type="compositionally biased region" description="Basic and acidic residues" evidence="1">
    <location>
        <begin position="136"/>
        <end position="148"/>
    </location>
</feature>
<dbReference type="PROSITE" id="PS51857">
    <property type="entry name" value="CSD_2"/>
    <property type="match status" value="1"/>
</dbReference>
<dbReference type="Proteomes" id="UP001319861">
    <property type="component" value="Chromosome"/>
</dbReference>
<dbReference type="InterPro" id="IPR011129">
    <property type="entry name" value="CSD"/>
</dbReference>
<name>A0ABM7PSF4_SINCY</name>
<evidence type="ECO:0000313" key="4">
    <source>
        <dbReference type="Proteomes" id="UP001319861"/>
    </source>
</evidence>
<protein>
    <recommendedName>
        <fullName evidence="2">CSD domain-containing protein</fullName>
    </recommendedName>
</protein>
<dbReference type="EMBL" id="AP024525">
    <property type="protein sequence ID" value="BCT75018.1"/>
    <property type="molecule type" value="Genomic_DNA"/>
</dbReference>
<dbReference type="InterPro" id="IPR012340">
    <property type="entry name" value="NA-bd_OB-fold"/>
</dbReference>
<accession>A0ABM7PSF4</accession>
<organism evidence="3 4">
    <name type="scientific">Sinomonas cyclohexanicum</name>
    <name type="common">Corynebacterium cyclohexanicum</name>
    <dbReference type="NCBI Taxonomy" id="322009"/>
    <lineage>
        <taxon>Bacteria</taxon>
        <taxon>Bacillati</taxon>
        <taxon>Actinomycetota</taxon>
        <taxon>Actinomycetes</taxon>
        <taxon>Micrococcales</taxon>
        <taxon>Micrococcaceae</taxon>
        <taxon>Sinomonas</taxon>
    </lineage>
</organism>
<evidence type="ECO:0000313" key="3">
    <source>
        <dbReference type="EMBL" id="BCT75018.1"/>
    </source>
</evidence>
<reference evidence="3 4" key="1">
    <citation type="journal article" date="2021" name="J. Biosci. Bioeng.">
        <title>Identification and characterization of a chc gene cluster responsible for the aromatization pathway of cyclohexanecarboxylate degradation in Sinomonas cyclohexanicum ATCC 51369.</title>
        <authorList>
            <person name="Yamamoto T."/>
            <person name="Hasegawa Y."/>
            <person name="Lau P.C.K."/>
            <person name="Iwaki H."/>
        </authorList>
    </citation>
    <scope>NUCLEOTIDE SEQUENCE [LARGE SCALE GENOMIC DNA]</scope>
    <source>
        <strain evidence="3 4">ATCC 51369</strain>
    </source>
</reference>
<keyword evidence="4" id="KW-1185">Reference proteome</keyword>
<sequence>MGVVAVPTGKVKFFDKAKGFGFIAGDDGQEVFLPGSAVPTDAEIKTGTRLEYGIADGRRGPQALSVRVLEKLPSVARAKRMPARELAPIVQDLVSVLDNLSGQLSKGTYPDKGPRSPPRSAAWQSSSKHSHGRRPRSPDRGREAEGRRARVARRQAGRVPGRRRGHRARRPGRHRPPPGRRGPPRGQE</sequence>
<evidence type="ECO:0000259" key="2">
    <source>
        <dbReference type="PROSITE" id="PS51857"/>
    </source>
</evidence>